<sequence length="295" mass="30299">MSRATSSIRRGLARVLSTNLITSGVAAGLMVMAGAVPGANAQSERAQQQQQLVDRSTLAVQDVLAWKQNGGTAQNLLRKAKGVMICPSIFRMSFLFGGSGGGCVLLSRDAAGSFSAPAFYSMGSGSFGLQAGIQDAELVMFIMTHRGLTAIMDSQFKFGADASVAFATLGAGMEGATTAAFRADIVAVEKAKGLFAGISLQGSIMSSDSVGNRAYYNQPVGPEDIVVAMRVNNPGADPLRAALMHFSTRPGAPGPAPAYGQGGPGGGYAQPSNENGPMQLAPTGPVQQQSLPPPR</sequence>
<dbReference type="Pfam" id="PF04366">
    <property type="entry name" value="Ysc84"/>
    <property type="match status" value="1"/>
</dbReference>
<dbReference type="AlphaFoldDB" id="A0A6M8HT89"/>
<dbReference type="InterPro" id="IPR051702">
    <property type="entry name" value="SH3_domain_YSC84-like"/>
</dbReference>
<keyword evidence="4" id="KW-1185">Reference proteome</keyword>
<evidence type="ECO:0000313" key="3">
    <source>
        <dbReference type="EMBL" id="QKE91397.1"/>
    </source>
</evidence>
<organism evidence="3 4">
    <name type="scientific">Lichenicola cladoniae</name>
    <dbReference type="NCBI Taxonomy" id="1484109"/>
    <lineage>
        <taxon>Bacteria</taxon>
        <taxon>Pseudomonadati</taxon>
        <taxon>Pseudomonadota</taxon>
        <taxon>Alphaproteobacteria</taxon>
        <taxon>Acetobacterales</taxon>
        <taxon>Acetobacteraceae</taxon>
        <taxon>Lichenicola</taxon>
    </lineage>
</organism>
<proteinExistence type="predicted"/>
<evidence type="ECO:0000256" key="1">
    <source>
        <dbReference type="SAM" id="MobiDB-lite"/>
    </source>
</evidence>
<evidence type="ECO:0000259" key="2">
    <source>
        <dbReference type="Pfam" id="PF04366"/>
    </source>
</evidence>
<dbReference type="PANTHER" id="PTHR15629">
    <property type="entry name" value="SH3YL1 PROTEIN"/>
    <property type="match status" value="1"/>
</dbReference>
<protein>
    <submittedName>
        <fullName evidence="3">Lipid-binding SYLF domain-containing protein</fullName>
    </submittedName>
</protein>
<evidence type="ECO:0000313" key="4">
    <source>
        <dbReference type="Proteomes" id="UP000500767"/>
    </source>
</evidence>
<dbReference type="GO" id="GO:0035091">
    <property type="term" value="F:phosphatidylinositol binding"/>
    <property type="evidence" value="ECO:0007669"/>
    <property type="project" value="TreeGrafter"/>
</dbReference>
<dbReference type="RefSeq" id="WP_171833080.1">
    <property type="nucleotide sequence ID" value="NZ_CP053708.1"/>
</dbReference>
<name>A0A6M8HT89_9PROT</name>
<dbReference type="Proteomes" id="UP000500767">
    <property type="component" value="Chromosome"/>
</dbReference>
<dbReference type="CDD" id="cd11524">
    <property type="entry name" value="SYLF"/>
    <property type="match status" value="1"/>
</dbReference>
<dbReference type="EMBL" id="CP053708">
    <property type="protein sequence ID" value="QKE91397.1"/>
    <property type="molecule type" value="Genomic_DNA"/>
</dbReference>
<feature type="compositionally biased region" description="Polar residues" evidence="1">
    <location>
        <begin position="285"/>
        <end position="295"/>
    </location>
</feature>
<reference evidence="3 4" key="1">
    <citation type="journal article" date="2014" name="World J. Microbiol. Biotechnol.">
        <title>Biodiversity and physiological characteristics of Antarctic and Arctic lichens-associated bacteria.</title>
        <authorList>
            <person name="Lee Y.M."/>
            <person name="Kim E.H."/>
            <person name="Lee H.K."/>
            <person name="Hong S.G."/>
        </authorList>
    </citation>
    <scope>NUCLEOTIDE SEQUENCE [LARGE SCALE GENOMIC DNA]</scope>
    <source>
        <strain evidence="3 4">PAMC 26569</strain>
    </source>
</reference>
<feature type="region of interest" description="Disordered" evidence="1">
    <location>
        <begin position="247"/>
        <end position="295"/>
    </location>
</feature>
<dbReference type="InterPro" id="IPR007461">
    <property type="entry name" value="Ysc84_actin-binding"/>
</dbReference>
<dbReference type="PANTHER" id="PTHR15629:SF2">
    <property type="entry name" value="SH3 DOMAIN-CONTAINING YSC84-LIKE PROTEIN 1"/>
    <property type="match status" value="1"/>
</dbReference>
<accession>A0A6M8HT89</accession>
<dbReference type="KEGG" id="lck:HN018_16295"/>
<feature type="domain" description="Ysc84 actin-binding" evidence="2">
    <location>
        <begin position="124"/>
        <end position="244"/>
    </location>
</feature>
<gene>
    <name evidence="3" type="ORF">HN018_16295</name>
</gene>